<dbReference type="GO" id="GO:0043041">
    <property type="term" value="P:amino acid activation for nonribosomal peptide biosynthetic process"/>
    <property type="evidence" value="ECO:0007669"/>
    <property type="project" value="TreeGrafter"/>
</dbReference>
<dbReference type="Pfam" id="PF00501">
    <property type="entry name" value="AMP-binding"/>
    <property type="match status" value="1"/>
</dbReference>
<dbReference type="PROSITE" id="PS50075">
    <property type="entry name" value="CARRIER"/>
    <property type="match status" value="1"/>
</dbReference>
<feature type="domain" description="Carrier" evidence="4">
    <location>
        <begin position="510"/>
        <end position="585"/>
    </location>
</feature>
<dbReference type="InterPro" id="IPR020845">
    <property type="entry name" value="AMP-binding_CS"/>
</dbReference>
<dbReference type="GO" id="GO:0031177">
    <property type="term" value="F:phosphopantetheine binding"/>
    <property type="evidence" value="ECO:0007669"/>
    <property type="project" value="TreeGrafter"/>
</dbReference>
<organism evidence="5">
    <name type="scientific">Streptomyces sp. SoC090715LN-17</name>
    <dbReference type="NCBI Taxonomy" id="1898652"/>
    <lineage>
        <taxon>Bacteria</taxon>
        <taxon>Bacillati</taxon>
        <taxon>Actinomycetota</taxon>
        <taxon>Actinomycetes</taxon>
        <taxon>Kitasatosporales</taxon>
        <taxon>Streptomycetaceae</taxon>
        <taxon>Streptomyces</taxon>
    </lineage>
</organism>
<dbReference type="Pfam" id="PF13193">
    <property type="entry name" value="AMP-binding_C"/>
    <property type="match status" value="1"/>
</dbReference>
<dbReference type="Gene3D" id="3.30.300.30">
    <property type="match status" value="1"/>
</dbReference>
<keyword evidence="3" id="KW-0597">Phosphoprotein</keyword>
<dbReference type="InterPro" id="IPR036736">
    <property type="entry name" value="ACP-like_sf"/>
</dbReference>
<proteinExistence type="predicted"/>
<dbReference type="InterPro" id="IPR045851">
    <property type="entry name" value="AMP-bd_C_sf"/>
</dbReference>
<accession>A0A1L7NQB2</accession>
<dbReference type="GO" id="GO:0044550">
    <property type="term" value="P:secondary metabolite biosynthetic process"/>
    <property type="evidence" value="ECO:0007669"/>
    <property type="project" value="TreeGrafter"/>
</dbReference>
<evidence type="ECO:0000256" key="3">
    <source>
        <dbReference type="ARBA" id="ARBA00022553"/>
    </source>
</evidence>
<dbReference type="EMBL" id="LC177423">
    <property type="protein sequence ID" value="BAW27670.1"/>
    <property type="molecule type" value="Genomic_DNA"/>
</dbReference>
<dbReference type="SUPFAM" id="SSF47336">
    <property type="entry name" value="ACP-like"/>
    <property type="match status" value="1"/>
</dbReference>
<reference evidence="5" key="1">
    <citation type="journal article" date="2017" name="ACS Chem. Biol.">
        <title>Genome Mining of Amino Group Carrier Protein-Mediated Machinery: Discovery and Biosynthetic Characterization of a Natural Product with Unique Hydrazone Unit.</title>
        <authorList>
            <person name="Matsuda K."/>
            <person name="Hasebe F."/>
            <person name="Shiwa Y."/>
            <person name="Kanesaki Y."/>
            <person name="Tomita T."/>
            <person name="Yoshikawa H."/>
            <person name="Shin-ya K."/>
            <person name="Kuzuyama T."/>
            <person name="Nishiyama M."/>
        </authorList>
    </citation>
    <scope>NUCLEOTIDE SEQUENCE</scope>
    <source>
        <strain evidence="5">SoC090715LN-17</strain>
    </source>
</reference>
<dbReference type="SUPFAM" id="SSF56801">
    <property type="entry name" value="Acetyl-CoA synthetase-like"/>
    <property type="match status" value="1"/>
</dbReference>
<dbReference type="InterPro" id="IPR025110">
    <property type="entry name" value="AMP-bd_C"/>
</dbReference>
<evidence type="ECO:0000259" key="4">
    <source>
        <dbReference type="PROSITE" id="PS50075"/>
    </source>
</evidence>
<dbReference type="Gene3D" id="3.40.50.980">
    <property type="match status" value="2"/>
</dbReference>
<dbReference type="PANTHER" id="PTHR45527">
    <property type="entry name" value="NONRIBOSOMAL PEPTIDE SYNTHETASE"/>
    <property type="match status" value="1"/>
</dbReference>
<protein>
    <submittedName>
        <fullName evidence="5">NRPS(A-T)</fullName>
    </submittedName>
</protein>
<dbReference type="PANTHER" id="PTHR45527:SF1">
    <property type="entry name" value="FATTY ACID SYNTHASE"/>
    <property type="match status" value="1"/>
</dbReference>
<name>A0A1L7NQB2_9ACTN</name>
<sequence>MVIRGSVGTLTELFGRSVEAHPNRPAVRDDTRTLTYAQLDEESNAVSALLRSHGVGAEDRVGIYLSRSVELFVAILGILKSGAAYVAVDSRYPDTRRDLMLDRSGAKIVLTEAGWEDRLTSVSARIVSIEDRAAADTAPAEGVVEPSSAASVLFTSGSSGEPKAIVLEHRNIVSFAGNPSLPVLTTADRVGQISSISFDAFHFEMWSTLAYGAQAVILPPVPDLLAADFQRQMRQYGITAMLVPTMVINHVVREDRDAFAPLRVLQAGGDVLLPSACRALLGGQFKGTLYNLYGPAEITTACTAHQVTAGDAESDAIPIGLPLDGVTVRVLSPELEPVAPGETGELFVSGPGVARGYQDRPDLTDERFLTLPGESDGARMYRTGDLARQREDGALMFVGRADNQVKIRGYRVEPGEVERGLRRYPEVQEAVVLPQGEGNDRRLVAFVVLENGLGVKELRERAERDLPDFMVPSQFIMQDGIPATAHGKRDLDALREVLAKHLEREESYAGPQTDTERFLAGLWESLLSTERVGRDEDFFGLGGHSLLAFRMHHRINRELGLSLPFPVLLNNTVLKDLAAAIDASREGATA</sequence>
<dbReference type="CDD" id="cd05930">
    <property type="entry name" value="A_NRPS"/>
    <property type="match status" value="1"/>
</dbReference>
<dbReference type="Gene3D" id="2.30.38.10">
    <property type="entry name" value="Luciferase, Domain 3"/>
    <property type="match status" value="1"/>
</dbReference>
<comment type="cofactor">
    <cofactor evidence="1">
        <name>pantetheine 4'-phosphate</name>
        <dbReference type="ChEBI" id="CHEBI:47942"/>
    </cofactor>
</comment>
<dbReference type="InterPro" id="IPR009081">
    <property type="entry name" value="PP-bd_ACP"/>
</dbReference>
<evidence type="ECO:0000256" key="2">
    <source>
        <dbReference type="ARBA" id="ARBA00022450"/>
    </source>
</evidence>
<dbReference type="GO" id="GO:0005737">
    <property type="term" value="C:cytoplasm"/>
    <property type="evidence" value="ECO:0007669"/>
    <property type="project" value="TreeGrafter"/>
</dbReference>
<dbReference type="FunFam" id="1.10.1200.10:FF:000005">
    <property type="entry name" value="Nonribosomal peptide synthetase 1"/>
    <property type="match status" value="1"/>
</dbReference>
<keyword evidence="2" id="KW-0596">Phosphopantetheine</keyword>
<dbReference type="Gene3D" id="1.10.1200.10">
    <property type="entry name" value="ACP-like"/>
    <property type="match status" value="1"/>
</dbReference>
<evidence type="ECO:0000256" key="1">
    <source>
        <dbReference type="ARBA" id="ARBA00001957"/>
    </source>
</evidence>
<evidence type="ECO:0000313" key="5">
    <source>
        <dbReference type="EMBL" id="BAW27670.1"/>
    </source>
</evidence>
<dbReference type="Pfam" id="PF00550">
    <property type="entry name" value="PP-binding"/>
    <property type="match status" value="1"/>
</dbReference>
<dbReference type="InterPro" id="IPR010071">
    <property type="entry name" value="AA_adenyl_dom"/>
</dbReference>
<dbReference type="AlphaFoldDB" id="A0A1L7NQB2"/>
<dbReference type="NCBIfam" id="TIGR01733">
    <property type="entry name" value="AA-adenyl-dom"/>
    <property type="match status" value="1"/>
</dbReference>
<dbReference type="InterPro" id="IPR000873">
    <property type="entry name" value="AMP-dep_synth/lig_dom"/>
</dbReference>
<dbReference type="PROSITE" id="PS00455">
    <property type="entry name" value="AMP_BINDING"/>
    <property type="match status" value="1"/>
</dbReference>